<dbReference type="InterPro" id="IPR029039">
    <property type="entry name" value="Flavoprotein-like_sf"/>
</dbReference>
<dbReference type="GO" id="GO:0010181">
    <property type="term" value="F:FMN binding"/>
    <property type="evidence" value="ECO:0007669"/>
    <property type="project" value="TreeGrafter"/>
</dbReference>
<dbReference type="Gene3D" id="3.40.50.360">
    <property type="match status" value="1"/>
</dbReference>
<dbReference type="AlphaFoldDB" id="A0A136KK06"/>
<evidence type="ECO:0000259" key="1">
    <source>
        <dbReference type="Pfam" id="PF03358"/>
    </source>
</evidence>
<dbReference type="SUPFAM" id="SSF52218">
    <property type="entry name" value="Flavoproteins"/>
    <property type="match status" value="1"/>
</dbReference>
<dbReference type="EMBL" id="JYPD01000012">
    <property type="protein sequence ID" value="KXK09757.1"/>
    <property type="molecule type" value="Genomic_DNA"/>
</dbReference>
<dbReference type="GO" id="GO:0016491">
    <property type="term" value="F:oxidoreductase activity"/>
    <property type="evidence" value="ECO:0007669"/>
    <property type="project" value="InterPro"/>
</dbReference>
<proteinExistence type="predicted"/>
<dbReference type="PANTHER" id="PTHR30543">
    <property type="entry name" value="CHROMATE REDUCTASE"/>
    <property type="match status" value="1"/>
</dbReference>
<dbReference type="InterPro" id="IPR005025">
    <property type="entry name" value="FMN_Rdtase-like_dom"/>
</dbReference>
<gene>
    <name evidence="2" type="ORF">UZ20_WS6002000325</name>
</gene>
<reference evidence="2 3" key="1">
    <citation type="submission" date="2015-02" db="EMBL/GenBank/DDBJ databases">
        <title>Improved understanding of the partial-nitritation anammox process through 23 genomes representing the majority of the microbial community.</title>
        <authorList>
            <person name="Speth D.R."/>
            <person name="In T Zandt M."/>
            <person name="Guerrero Cruz S."/>
            <person name="Jetten M.S."/>
            <person name="Dutilh B.E."/>
        </authorList>
    </citation>
    <scope>NUCLEOTIDE SEQUENCE [LARGE SCALE GENOMIC DNA]</scope>
    <source>
        <strain evidence="2">OLB21</strain>
    </source>
</reference>
<sequence length="186" mass="20688">MNKIYLPIILGTTREGRMSELAAKAVEKIVVQISEDITTEIIDPRNLNLPEDGTASLNPDFQEKIKQADGFIFVTPEYNHSFPPSLKRILDAEKDLSPYRIKPAIIAGVSSGMWGGVRVIEALLPVLRALDIYVGSRDIHFYKVQEQFDESGELLNPQIATEVEKAVLDLVKKAKILKSGRESLVA</sequence>
<dbReference type="Pfam" id="PF03358">
    <property type="entry name" value="FMN_red"/>
    <property type="match status" value="1"/>
</dbReference>
<evidence type="ECO:0000313" key="3">
    <source>
        <dbReference type="Proteomes" id="UP000070449"/>
    </source>
</evidence>
<dbReference type="Proteomes" id="UP000070449">
    <property type="component" value="Unassembled WGS sequence"/>
</dbReference>
<organism evidence="2 3">
    <name type="scientific">candidate division WS6 bacterium OLB21</name>
    <dbReference type="NCBI Taxonomy" id="1617427"/>
    <lineage>
        <taxon>Bacteria</taxon>
        <taxon>Candidatus Dojkabacteria</taxon>
    </lineage>
</organism>
<evidence type="ECO:0000313" key="2">
    <source>
        <dbReference type="EMBL" id="KXK09757.1"/>
    </source>
</evidence>
<comment type="caution">
    <text evidence="2">The sequence shown here is derived from an EMBL/GenBank/DDBJ whole genome shotgun (WGS) entry which is preliminary data.</text>
</comment>
<dbReference type="GO" id="GO:0005829">
    <property type="term" value="C:cytosol"/>
    <property type="evidence" value="ECO:0007669"/>
    <property type="project" value="TreeGrafter"/>
</dbReference>
<protein>
    <submittedName>
        <fullName evidence="2">NAD(P)H-dependent FMN reductase</fullName>
    </submittedName>
</protein>
<dbReference type="STRING" id="1617427.UZ20_WS6002000325"/>
<name>A0A136KK06_9BACT</name>
<feature type="domain" description="NADPH-dependent FMN reductase-like" evidence="1">
    <location>
        <begin position="8"/>
        <end position="135"/>
    </location>
</feature>
<dbReference type="InterPro" id="IPR050712">
    <property type="entry name" value="NAD(P)H-dep_reductase"/>
</dbReference>
<accession>A0A136KK06</accession>
<dbReference type="PANTHER" id="PTHR30543:SF21">
    <property type="entry name" value="NAD(P)H-DEPENDENT FMN REDUCTASE LOT6"/>
    <property type="match status" value="1"/>
</dbReference>